<reference evidence="3 4" key="1">
    <citation type="submission" date="2024-06" db="EMBL/GenBank/DDBJ databases">
        <title>A chromosome-level genome assembly of beet webworm, Loxostege sticticalis.</title>
        <authorList>
            <person name="Zhang Y."/>
        </authorList>
    </citation>
    <scope>NUCLEOTIDE SEQUENCE [LARGE SCALE GENOMIC DNA]</scope>
    <source>
        <strain evidence="3">AQ028</strain>
        <tissue evidence="3">Male pupae</tissue>
    </source>
</reference>
<feature type="region of interest" description="Disordered" evidence="2">
    <location>
        <begin position="322"/>
        <end position="355"/>
    </location>
</feature>
<protein>
    <submittedName>
        <fullName evidence="3">Uncharacterized protein</fullName>
    </submittedName>
</protein>
<evidence type="ECO:0000256" key="1">
    <source>
        <dbReference type="SAM" id="Coils"/>
    </source>
</evidence>
<dbReference type="Proteomes" id="UP001549921">
    <property type="component" value="Unassembled WGS sequence"/>
</dbReference>
<organism evidence="3 4">
    <name type="scientific">Loxostege sticticalis</name>
    <name type="common">Beet webworm moth</name>
    <dbReference type="NCBI Taxonomy" id="481309"/>
    <lineage>
        <taxon>Eukaryota</taxon>
        <taxon>Metazoa</taxon>
        <taxon>Ecdysozoa</taxon>
        <taxon>Arthropoda</taxon>
        <taxon>Hexapoda</taxon>
        <taxon>Insecta</taxon>
        <taxon>Pterygota</taxon>
        <taxon>Neoptera</taxon>
        <taxon>Endopterygota</taxon>
        <taxon>Lepidoptera</taxon>
        <taxon>Glossata</taxon>
        <taxon>Ditrysia</taxon>
        <taxon>Pyraloidea</taxon>
        <taxon>Crambidae</taxon>
        <taxon>Pyraustinae</taxon>
        <taxon>Loxostege</taxon>
    </lineage>
</organism>
<gene>
    <name evidence="3" type="ORF">ABMA28_007938</name>
</gene>
<feature type="compositionally biased region" description="Polar residues" evidence="2">
    <location>
        <begin position="342"/>
        <end position="351"/>
    </location>
</feature>
<keyword evidence="1" id="KW-0175">Coiled coil</keyword>
<comment type="caution">
    <text evidence="3">The sequence shown here is derived from an EMBL/GenBank/DDBJ whole genome shotgun (WGS) entry which is preliminary data.</text>
</comment>
<evidence type="ECO:0000313" key="3">
    <source>
        <dbReference type="EMBL" id="KAL0819936.1"/>
    </source>
</evidence>
<feature type="coiled-coil region" evidence="1">
    <location>
        <begin position="135"/>
        <end position="176"/>
    </location>
</feature>
<proteinExistence type="predicted"/>
<sequence>MTAEYRKRWKCPACYCKTPKTGNLAAPIGPKINNNEEENYKTPETNNVTLRKNMTSRNNDTLSSEEDISLLGDTICPENAQSNEQTELTLQSITNVITRSLQENNNMIIIQLQNTIQTEVQKAIQLLRAEYKQDICNLKEENKNTMKEMQQLNEKINKLQLEHDLLQKDINSFKTQNPTSTSNNRNNENYCKKFVLFGLEEYYKEPECDLYDRIHELFWNLMKVDLRGYIEDAYRIGRYNKNGNRPLVVELISKRMVKYLIDSSGYLYKTGLSISEFLDRSSRLERKALREKMLLARKNGLHAVLRNNQLYIEGKITNINEYPDSSEAPNQQNYTEKENLSPGKNQQNIYTNGHHHSFRKNSTAFAEHVQQTTYNRSCMLRNMVDGRKK</sequence>
<evidence type="ECO:0000313" key="4">
    <source>
        <dbReference type="Proteomes" id="UP001549921"/>
    </source>
</evidence>
<accession>A0ABD0SK42</accession>
<dbReference type="EMBL" id="JBEDNZ010000020">
    <property type="protein sequence ID" value="KAL0819936.1"/>
    <property type="molecule type" value="Genomic_DNA"/>
</dbReference>
<dbReference type="AlphaFoldDB" id="A0ABD0SK42"/>
<name>A0ABD0SK42_LOXSC</name>
<evidence type="ECO:0000256" key="2">
    <source>
        <dbReference type="SAM" id="MobiDB-lite"/>
    </source>
</evidence>